<evidence type="ECO:0000256" key="3">
    <source>
        <dbReference type="ARBA" id="ARBA00010343"/>
    </source>
</evidence>
<keyword evidence="11" id="KW-1185">Reference proteome</keyword>
<evidence type="ECO:0000256" key="5">
    <source>
        <dbReference type="ARBA" id="ARBA00023125"/>
    </source>
</evidence>
<dbReference type="SUPFAM" id="SSF47113">
    <property type="entry name" value="Histone-fold"/>
    <property type="match status" value="1"/>
</dbReference>
<dbReference type="InterPro" id="IPR000164">
    <property type="entry name" value="Histone_H3/CENP-A"/>
</dbReference>
<dbReference type="GO" id="GO:0030527">
    <property type="term" value="F:structural constituent of chromatin"/>
    <property type="evidence" value="ECO:0007669"/>
    <property type="project" value="InterPro"/>
</dbReference>
<dbReference type="PANTHER" id="PTHR11426">
    <property type="entry name" value="HISTONE H3"/>
    <property type="match status" value="1"/>
</dbReference>
<comment type="similarity">
    <text evidence="3">Belongs to the histone H3 family.</text>
</comment>
<comment type="caution">
    <text evidence="10">The sequence shown here is derived from an EMBL/GenBank/DDBJ whole genome shotgun (WGS) entry which is preliminary data.</text>
</comment>
<dbReference type="Proteomes" id="UP000770661">
    <property type="component" value="Unassembled WGS sequence"/>
</dbReference>
<reference evidence="10" key="1">
    <citation type="submission" date="2020-07" db="EMBL/GenBank/DDBJ databases">
        <title>The High-quality genome of the commercially important snow crab, Chionoecetes opilio.</title>
        <authorList>
            <person name="Jeong J.-H."/>
            <person name="Ryu S."/>
        </authorList>
    </citation>
    <scope>NUCLEOTIDE SEQUENCE</scope>
    <source>
        <strain evidence="10">MADBK_172401_WGS</strain>
        <tissue evidence="10">Digestive gland</tissue>
    </source>
</reference>
<dbReference type="PRINTS" id="PR00622">
    <property type="entry name" value="HISTONEH3"/>
</dbReference>
<dbReference type="OrthoDB" id="10250585at2759"/>
<evidence type="ECO:0000256" key="1">
    <source>
        <dbReference type="ARBA" id="ARBA00004123"/>
    </source>
</evidence>
<feature type="compositionally biased region" description="Basic residues" evidence="8">
    <location>
        <begin position="38"/>
        <end position="64"/>
    </location>
</feature>
<name>A0A8J4YFC7_CHIOP</name>
<dbReference type="InterPro" id="IPR009072">
    <property type="entry name" value="Histone-fold"/>
</dbReference>
<dbReference type="PROSITE" id="PS00959">
    <property type="entry name" value="HISTONE_H3_2"/>
    <property type="match status" value="1"/>
</dbReference>
<dbReference type="FunFam" id="1.10.20.10:FF:000085">
    <property type="entry name" value="Histone H3.2"/>
    <property type="match status" value="1"/>
</dbReference>
<keyword evidence="6" id="KW-0539">Nucleus</keyword>
<dbReference type="SMART" id="SM00428">
    <property type="entry name" value="H3"/>
    <property type="match status" value="1"/>
</dbReference>
<evidence type="ECO:0000256" key="6">
    <source>
        <dbReference type="ARBA" id="ARBA00023242"/>
    </source>
</evidence>
<evidence type="ECO:0000313" key="10">
    <source>
        <dbReference type="EMBL" id="KAG0727075.1"/>
    </source>
</evidence>
<evidence type="ECO:0000256" key="2">
    <source>
        <dbReference type="ARBA" id="ARBA00004286"/>
    </source>
</evidence>
<evidence type="ECO:0000259" key="9">
    <source>
        <dbReference type="Pfam" id="PF00125"/>
    </source>
</evidence>
<keyword evidence="4" id="KW-0158">Chromosome</keyword>
<dbReference type="Pfam" id="PF00125">
    <property type="entry name" value="Histone"/>
    <property type="match status" value="1"/>
</dbReference>
<protein>
    <submittedName>
        <fullName evidence="10">Histone H3.3C</fullName>
    </submittedName>
</protein>
<dbReference type="AlphaFoldDB" id="A0A8J4YFC7"/>
<organism evidence="10 11">
    <name type="scientific">Chionoecetes opilio</name>
    <name type="common">Atlantic snow crab</name>
    <name type="synonym">Cancer opilio</name>
    <dbReference type="NCBI Taxonomy" id="41210"/>
    <lineage>
        <taxon>Eukaryota</taxon>
        <taxon>Metazoa</taxon>
        <taxon>Ecdysozoa</taxon>
        <taxon>Arthropoda</taxon>
        <taxon>Crustacea</taxon>
        <taxon>Multicrustacea</taxon>
        <taxon>Malacostraca</taxon>
        <taxon>Eumalacostraca</taxon>
        <taxon>Eucarida</taxon>
        <taxon>Decapoda</taxon>
        <taxon>Pleocyemata</taxon>
        <taxon>Brachyura</taxon>
        <taxon>Eubrachyura</taxon>
        <taxon>Majoidea</taxon>
        <taxon>Majidae</taxon>
        <taxon>Chionoecetes</taxon>
    </lineage>
</organism>
<comment type="subcellular location">
    <subcellularLocation>
        <location evidence="2">Chromosome</location>
    </subcellularLocation>
    <subcellularLocation>
        <location evidence="1">Nucleus</location>
    </subcellularLocation>
</comment>
<dbReference type="GO" id="GO:0003677">
    <property type="term" value="F:DNA binding"/>
    <property type="evidence" value="ECO:0007669"/>
    <property type="project" value="UniProtKB-KW"/>
</dbReference>
<dbReference type="GO" id="GO:0005634">
    <property type="term" value="C:nucleus"/>
    <property type="evidence" value="ECO:0007669"/>
    <property type="project" value="UniProtKB-SubCell"/>
</dbReference>
<dbReference type="GO" id="GO:0046982">
    <property type="term" value="F:protein heterodimerization activity"/>
    <property type="evidence" value="ECO:0007669"/>
    <property type="project" value="InterPro"/>
</dbReference>
<dbReference type="EMBL" id="JACEEZ010003731">
    <property type="protein sequence ID" value="KAG0727075.1"/>
    <property type="molecule type" value="Genomic_DNA"/>
</dbReference>
<evidence type="ECO:0000313" key="11">
    <source>
        <dbReference type="Proteomes" id="UP000770661"/>
    </source>
</evidence>
<gene>
    <name evidence="10" type="primary">H3F3C</name>
    <name evidence="10" type="ORF">GWK47_035388</name>
</gene>
<dbReference type="Gene3D" id="1.10.20.10">
    <property type="entry name" value="Histone, subunit A"/>
    <property type="match status" value="1"/>
</dbReference>
<evidence type="ECO:0000256" key="7">
    <source>
        <dbReference type="ARBA" id="ARBA00023269"/>
    </source>
</evidence>
<keyword evidence="7" id="KW-0544">Nucleosome core</keyword>
<evidence type="ECO:0000256" key="8">
    <source>
        <dbReference type="SAM" id="MobiDB-lite"/>
    </source>
</evidence>
<dbReference type="GO" id="GO:0000786">
    <property type="term" value="C:nucleosome"/>
    <property type="evidence" value="ECO:0007669"/>
    <property type="project" value="UniProtKB-KW"/>
</dbReference>
<proteinExistence type="inferred from homology"/>
<accession>A0A8J4YFC7</accession>
<feature type="region of interest" description="Disordered" evidence="8">
    <location>
        <begin position="1"/>
        <end position="64"/>
    </location>
</feature>
<feature type="domain" description="Core Histone H2A/H2B/H3" evidence="9">
    <location>
        <begin position="65"/>
        <end position="152"/>
    </location>
</feature>
<dbReference type="InterPro" id="IPR007125">
    <property type="entry name" value="H2A/H2B/H3"/>
</dbReference>
<keyword evidence="5" id="KW-0238">DNA-binding</keyword>
<evidence type="ECO:0000256" key="4">
    <source>
        <dbReference type="ARBA" id="ARBA00022454"/>
    </source>
</evidence>
<dbReference type="CDD" id="cd22911">
    <property type="entry name" value="HFD_H3"/>
    <property type="match status" value="1"/>
</dbReference>
<sequence length="155" mass="17869">MVRPLHSPKRLVTSTPKTGGKPPPEFPLLSNTTSTVSSKRRRSSICRSTKKPPKNSSTRKHRFRPGTVALKEIRHYQRTFHTLIPKLPFSRLVREILAEHNREYRIQSLALQALQESAEVYLVGLLERAYLCSIHARRVTITPPDIKLARRIRDE</sequence>